<protein>
    <submittedName>
        <fullName evidence="2">Uncharacterized protein</fullName>
    </submittedName>
</protein>
<name>A0A1I8AA92_9BILA</name>
<sequence>MRRFSVRLALSSHTVGPRRSSFDDRPAARLHRRFNYPSLRILCFFWNPEQGKQGILEGPSAGVGKERRGPQAQAKHLAVHFSDGFICVIQPLKVHEHESTDGKSASQE</sequence>
<reference evidence="2" key="1">
    <citation type="submission" date="2016-11" db="UniProtKB">
        <authorList>
            <consortium name="WormBaseParasite"/>
        </authorList>
    </citation>
    <scope>IDENTIFICATION</scope>
</reference>
<evidence type="ECO:0000313" key="1">
    <source>
        <dbReference type="Proteomes" id="UP000095287"/>
    </source>
</evidence>
<dbReference type="Proteomes" id="UP000095287">
    <property type="component" value="Unplaced"/>
</dbReference>
<keyword evidence="1" id="KW-1185">Reference proteome</keyword>
<organism evidence="1 2">
    <name type="scientific">Steinernema glaseri</name>
    <dbReference type="NCBI Taxonomy" id="37863"/>
    <lineage>
        <taxon>Eukaryota</taxon>
        <taxon>Metazoa</taxon>
        <taxon>Ecdysozoa</taxon>
        <taxon>Nematoda</taxon>
        <taxon>Chromadorea</taxon>
        <taxon>Rhabditida</taxon>
        <taxon>Tylenchina</taxon>
        <taxon>Panagrolaimomorpha</taxon>
        <taxon>Strongyloidoidea</taxon>
        <taxon>Steinernematidae</taxon>
        <taxon>Steinernema</taxon>
    </lineage>
</organism>
<dbReference type="AlphaFoldDB" id="A0A1I8AA92"/>
<proteinExistence type="predicted"/>
<evidence type="ECO:0000313" key="2">
    <source>
        <dbReference type="WBParaSite" id="L893_g3670.t1"/>
    </source>
</evidence>
<dbReference type="WBParaSite" id="L893_g3670.t1">
    <property type="protein sequence ID" value="L893_g3670.t1"/>
    <property type="gene ID" value="L893_g3670"/>
</dbReference>
<accession>A0A1I8AA92</accession>